<dbReference type="EMBL" id="CP096040">
    <property type="protein sequence ID" value="USQ96321.1"/>
    <property type="molecule type" value="Genomic_DNA"/>
</dbReference>
<feature type="transmembrane region" description="Helical" evidence="8">
    <location>
        <begin position="237"/>
        <end position="255"/>
    </location>
</feature>
<evidence type="ECO:0000256" key="4">
    <source>
        <dbReference type="ARBA" id="ARBA00022692"/>
    </source>
</evidence>
<feature type="transmembrane region" description="Helical" evidence="8">
    <location>
        <begin position="372"/>
        <end position="396"/>
    </location>
</feature>
<dbReference type="SUPFAM" id="SSF103473">
    <property type="entry name" value="MFS general substrate transporter"/>
    <property type="match status" value="1"/>
</dbReference>
<proteinExistence type="predicted"/>
<keyword evidence="2" id="KW-0813">Transport</keyword>
<protein>
    <submittedName>
        <fullName evidence="10">MFS transporter</fullName>
    </submittedName>
</protein>
<keyword evidence="3" id="KW-1003">Cell membrane</keyword>
<evidence type="ECO:0000256" key="1">
    <source>
        <dbReference type="ARBA" id="ARBA00004651"/>
    </source>
</evidence>
<keyword evidence="5 8" id="KW-1133">Transmembrane helix</keyword>
<keyword evidence="4 8" id="KW-0812">Transmembrane</keyword>
<dbReference type="InterPro" id="IPR011701">
    <property type="entry name" value="MFS"/>
</dbReference>
<feature type="transmembrane region" description="Helical" evidence="8">
    <location>
        <begin position="433"/>
        <end position="455"/>
    </location>
</feature>
<dbReference type="PROSITE" id="PS50850">
    <property type="entry name" value="MFS"/>
    <property type="match status" value="1"/>
</dbReference>
<evidence type="ECO:0000256" key="7">
    <source>
        <dbReference type="SAM" id="MobiDB-lite"/>
    </source>
</evidence>
<evidence type="ECO:0000313" key="10">
    <source>
        <dbReference type="EMBL" id="USQ96321.1"/>
    </source>
</evidence>
<dbReference type="CDD" id="cd17321">
    <property type="entry name" value="MFS_MMR_MDR_like"/>
    <property type="match status" value="1"/>
</dbReference>
<feature type="domain" description="Major facilitator superfamily (MFS) profile" evidence="9">
    <location>
        <begin position="21"/>
        <end position="459"/>
    </location>
</feature>
<evidence type="ECO:0000256" key="6">
    <source>
        <dbReference type="ARBA" id="ARBA00023136"/>
    </source>
</evidence>
<evidence type="ECO:0000256" key="3">
    <source>
        <dbReference type="ARBA" id="ARBA00022475"/>
    </source>
</evidence>
<reference evidence="10 11" key="1">
    <citation type="submission" date="2022-04" db="EMBL/GenBank/DDBJ databases">
        <title>Genome sequence of soybean root-associated Caulobacter segnis RL271.</title>
        <authorList>
            <person name="Longley R."/>
            <person name="Bonito G."/>
            <person name="Trigodet F."/>
            <person name="Crosson S."/>
            <person name="Fiebig A."/>
        </authorList>
    </citation>
    <scope>NUCLEOTIDE SEQUENCE [LARGE SCALE GENOMIC DNA]</scope>
    <source>
        <strain evidence="10 11">RL271</strain>
    </source>
</reference>
<feature type="transmembrane region" description="Helical" evidence="8">
    <location>
        <begin position="307"/>
        <end position="327"/>
    </location>
</feature>
<keyword evidence="11" id="KW-1185">Reference proteome</keyword>
<feature type="transmembrane region" description="Helical" evidence="8">
    <location>
        <begin position="339"/>
        <end position="360"/>
    </location>
</feature>
<feature type="transmembrane region" description="Helical" evidence="8">
    <location>
        <begin position="276"/>
        <end position="295"/>
    </location>
</feature>
<dbReference type="PANTHER" id="PTHR42718">
    <property type="entry name" value="MAJOR FACILITATOR SUPERFAMILY MULTIDRUG TRANSPORTER MFSC"/>
    <property type="match status" value="1"/>
</dbReference>
<feature type="transmembrane region" description="Helical" evidence="8">
    <location>
        <begin position="173"/>
        <end position="194"/>
    </location>
</feature>
<dbReference type="Gene3D" id="1.20.1250.20">
    <property type="entry name" value="MFS general substrate transporter like domains"/>
    <property type="match status" value="1"/>
</dbReference>
<feature type="compositionally biased region" description="Pro residues" evidence="7">
    <location>
        <begin position="468"/>
        <end position="477"/>
    </location>
</feature>
<feature type="transmembrane region" description="Helical" evidence="8">
    <location>
        <begin position="57"/>
        <end position="75"/>
    </location>
</feature>
<accession>A0ABY4ZWL8</accession>
<dbReference type="NCBIfam" id="TIGR00711">
    <property type="entry name" value="efflux_EmrB"/>
    <property type="match status" value="1"/>
</dbReference>
<evidence type="ECO:0000313" key="11">
    <source>
        <dbReference type="Proteomes" id="UP001057520"/>
    </source>
</evidence>
<comment type="subcellular location">
    <subcellularLocation>
        <location evidence="1">Cell membrane</location>
        <topology evidence="1">Multi-pass membrane protein</topology>
    </subcellularLocation>
</comment>
<feature type="transmembrane region" description="Helical" evidence="8">
    <location>
        <begin position="146"/>
        <end position="167"/>
    </location>
</feature>
<dbReference type="Pfam" id="PF07690">
    <property type="entry name" value="MFS_1"/>
    <property type="match status" value="1"/>
</dbReference>
<feature type="transmembrane region" description="Helical" evidence="8">
    <location>
        <begin position="206"/>
        <end position="225"/>
    </location>
</feature>
<gene>
    <name evidence="10" type="ORF">MZV50_01615</name>
</gene>
<dbReference type="PANTHER" id="PTHR42718:SF42">
    <property type="entry name" value="EXPORT PROTEIN"/>
    <property type="match status" value="1"/>
</dbReference>
<evidence type="ECO:0000256" key="2">
    <source>
        <dbReference type="ARBA" id="ARBA00022448"/>
    </source>
</evidence>
<dbReference type="InterPro" id="IPR004638">
    <property type="entry name" value="EmrB-like"/>
</dbReference>
<evidence type="ECO:0000256" key="8">
    <source>
        <dbReference type="SAM" id="Phobius"/>
    </source>
</evidence>
<dbReference type="InterPro" id="IPR020846">
    <property type="entry name" value="MFS_dom"/>
</dbReference>
<feature type="transmembrane region" description="Helical" evidence="8">
    <location>
        <begin position="408"/>
        <end position="427"/>
    </location>
</feature>
<organism evidence="10 11">
    <name type="scientific">Caulobacter segnis</name>
    <dbReference type="NCBI Taxonomy" id="88688"/>
    <lineage>
        <taxon>Bacteria</taxon>
        <taxon>Pseudomonadati</taxon>
        <taxon>Pseudomonadota</taxon>
        <taxon>Alphaproteobacteria</taxon>
        <taxon>Caulobacterales</taxon>
        <taxon>Caulobacteraceae</taxon>
        <taxon>Caulobacter</taxon>
    </lineage>
</organism>
<feature type="compositionally biased region" description="Low complexity" evidence="7">
    <location>
        <begin position="458"/>
        <end position="467"/>
    </location>
</feature>
<evidence type="ECO:0000259" key="9">
    <source>
        <dbReference type="PROSITE" id="PS50850"/>
    </source>
</evidence>
<name>A0ABY4ZWL8_9CAUL</name>
<dbReference type="Gene3D" id="1.20.1720.10">
    <property type="entry name" value="Multidrug resistance protein D"/>
    <property type="match status" value="1"/>
</dbReference>
<sequence length="477" mass="48035">MAGAEPSPDDGTISPARGRLILAATVLGSSLAFIDGSVVNVALPAIRQALKADPGQIQWIVNAYLLLLGALVLIGGSAGDRWGRRRMFVAGVILFALASLACALAPNVQLLIAARAVQGLAAAFVVPASLAILGASFDETARGPMIGAWAGFAAVTAAIGPVLGGWLVDAVSWRAIFLINLPIAAATVWLTLKAVPESRDPDVDHLDWRGAILAAAGLGALTWGLTAAGERGWASPAVWSALVAGVAILAGFIALQARETHPMMPLSLYRSPTFSGANLLTLALYFGLTGALFFLPYELIARHGYKAAEAGATLLPLSVVMGTLSGVAGRLANKVGAQAMLTVGPITAGIGFAMLGGPWIASGFWIGVLPGLLVLAIGMTISVAPLTSTVMAAVPSSHAGVASGINNAVARIAGLLAVAVLGLVYFAPGGGGYPWVMGISAAAAIAAGLVGLVTIRTPNPRTGAPRRTPAPGPGSAG</sequence>
<feature type="transmembrane region" description="Helical" evidence="8">
    <location>
        <begin position="20"/>
        <end position="45"/>
    </location>
</feature>
<feature type="transmembrane region" description="Helical" evidence="8">
    <location>
        <begin position="87"/>
        <end position="106"/>
    </location>
</feature>
<feature type="region of interest" description="Disordered" evidence="7">
    <location>
        <begin position="458"/>
        <end position="477"/>
    </location>
</feature>
<dbReference type="InterPro" id="IPR036259">
    <property type="entry name" value="MFS_trans_sf"/>
</dbReference>
<feature type="transmembrane region" description="Helical" evidence="8">
    <location>
        <begin position="112"/>
        <end position="134"/>
    </location>
</feature>
<dbReference type="Proteomes" id="UP001057520">
    <property type="component" value="Chromosome"/>
</dbReference>
<keyword evidence="6 8" id="KW-0472">Membrane</keyword>
<evidence type="ECO:0000256" key="5">
    <source>
        <dbReference type="ARBA" id="ARBA00022989"/>
    </source>
</evidence>